<sequence length="60" mass="6461">MTNSSEYVVKVAALARKVEEASAQGFRTKPSMELLYALESAMDALMSTATAEYLASEVKA</sequence>
<dbReference type="RefSeq" id="WP_035483272.1">
    <property type="nucleotide sequence ID" value="NZ_CADFGL010000037.1"/>
</dbReference>
<dbReference type="EMBL" id="CADIKB010000040">
    <property type="protein sequence ID" value="CAB3730248.1"/>
    <property type="molecule type" value="Genomic_DNA"/>
</dbReference>
<evidence type="ECO:0000313" key="2">
    <source>
        <dbReference type="Proteomes" id="UP000494249"/>
    </source>
</evidence>
<proteinExistence type="predicted"/>
<evidence type="ECO:0000313" key="1">
    <source>
        <dbReference type="EMBL" id="CAB3730248.1"/>
    </source>
</evidence>
<gene>
    <name evidence="1" type="ORF">LMG22037_05519</name>
</gene>
<accession>A0A6J5CCP7</accession>
<reference evidence="1 2" key="1">
    <citation type="submission" date="2020-04" db="EMBL/GenBank/DDBJ databases">
        <authorList>
            <person name="De Canck E."/>
        </authorList>
    </citation>
    <scope>NUCLEOTIDE SEQUENCE [LARGE SCALE GENOMIC DNA]</scope>
    <source>
        <strain evidence="1 2">LMG 22037</strain>
    </source>
</reference>
<dbReference type="AlphaFoldDB" id="A0A6J5CCP7"/>
<name>A0A6J5CCP7_9BURK</name>
<dbReference type="Proteomes" id="UP000494249">
    <property type="component" value="Unassembled WGS sequence"/>
</dbReference>
<organism evidence="1 2">
    <name type="scientific">Paraburkholderia phenoliruptrix</name>
    <dbReference type="NCBI Taxonomy" id="252970"/>
    <lineage>
        <taxon>Bacteria</taxon>
        <taxon>Pseudomonadati</taxon>
        <taxon>Pseudomonadota</taxon>
        <taxon>Betaproteobacteria</taxon>
        <taxon>Burkholderiales</taxon>
        <taxon>Burkholderiaceae</taxon>
        <taxon>Paraburkholderia</taxon>
    </lineage>
</organism>
<protein>
    <submittedName>
        <fullName evidence="1">Uncharacterized protein</fullName>
    </submittedName>
</protein>